<organism evidence="3 4">
    <name type="scientific">Nocardiopsis terrae</name>
    <dbReference type="NCBI Taxonomy" id="372655"/>
    <lineage>
        <taxon>Bacteria</taxon>
        <taxon>Bacillati</taxon>
        <taxon>Actinomycetota</taxon>
        <taxon>Actinomycetes</taxon>
        <taxon>Streptosporangiales</taxon>
        <taxon>Nocardiopsidaceae</taxon>
        <taxon>Nocardiopsis</taxon>
    </lineage>
</organism>
<dbReference type="InterPro" id="IPR025326">
    <property type="entry name" value="DUF4232"/>
</dbReference>
<comment type="caution">
    <text evidence="3">The sequence shown here is derived from an EMBL/GenBank/DDBJ whole genome shotgun (WGS) entry which is preliminary data.</text>
</comment>
<evidence type="ECO:0000313" key="4">
    <source>
        <dbReference type="Proteomes" id="UP000598217"/>
    </source>
</evidence>
<dbReference type="RefSeq" id="WP_191268512.1">
    <property type="nucleotide sequence ID" value="NZ_BMXJ01000002.1"/>
</dbReference>
<dbReference type="Pfam" id="PF14016">
    <property type="entry name" value="DUF4232"/>
    <property type="match status" value="1"/>
</dbReference>
<keyword evidence="4" id="KW-1185">Reference proteome</keyword>
<proteinExistence type="predicted"/>
<keyword evidence="1" id="KW-0732">Signal</keyword>
<feature type="signal peptide" evidence="1">
    <location>
        <begin position="1"/>
        <end position="30"/>
    </location>
</feature>
<dbReference type="Proteomes" id="UP000598217">
    <property type="component" value="Unassembled WGS sequence"/>
</dbReference>
<reference evidence="3 4" key="1">
    <citation type="submission" date="2020-10" db="EMBL/GenBank/DDBJ databases">
        <title>Sequencing the genomes of 1000 actinobacteria strains.</title>
        <authorList>
            <person name="Klenk H.-P."/>
        </authorList>
    </citation>
    <scope>NUCLEOTIDE SEQUENCE [LARGE SCALE GENOMIC DNA]</scope>
    <source>
        <strain evidence="3 4">DSM 45157</strain>
    </source>
</reference>
<protein>
    <recommendedName>
        <fullName evidence="2">DUF4232 domain-containing protein</fullName>
    </recommendedName>
</protein>
<evidence type="ECO:0000313" key="3">
    <source>
        <dbReference type="EMBL" id="MBE1456449.1"/>
    </source>
</evidence>
<dbReference type="EMBL" id="JADBDY010000001">
    <property type="protein sequence ID" value="MBE1456449.1"/>
    <property type="molecule type" value="Genomic_DNA"/>
</dbReference>
<feature type="chain" id="PRO_5046147723" description="DUF4232 domain-containing protein" evidence="1">
    <location>
        <begin position="31"/>
        <end position="185"/>
    </location>
</feature>
<sequence>MTRKTTATARIRTRTAVLTAAMIAAPAAVAVPAAAQEPMRDCAVSDFEIVENERRAAAGTAYIEFTMTRTGEGETPAQEPCNLYRHASLNWVDDQGERVGAWAVREGGGDSFTVEPEGTALLTVAQPNPDNYDPQLCEPTPVAGIEVSLYIAEAPVTVPTGGHDTACANPEVAVPRYTIEPGEVY</sequence>
<evidence type="ECO:0000256" key="1">
    <source>
        <dbReference type="SAM" id="SignalP"/>
    </source>
</evidence>
<name>A0ABR9HBP6_9ACTN</name>
<accession>A0ABR9HBP6</accession>
<feature type="domain" description="DUF4232" evidence="2">
    <location>
        <begin position="42"/>
        <end position="181"/>
    </location>
</feature>
<evidence type="ECO:0000259" key="2">
    <source>
        <dbReference type="Pfam" id="PF14016"/>
    </source>
</evidence>
<gene>
    <name evidence="3" type="ORF">H4W79_000663</name>
</gene>